<reference evidence="1 2" key="1">
    <citation type="submission" date="2016-11" db="EMBL/GenBank/DDBJ databases">
        <authorList>
            <person name="Jaros S."/>
            <person name="Januszkiewicz K."/>
            <person name="Wedrychowicz H."/>
        </authorList>
    </citation>
    <scope>NUCLEOTIDE SEQUENCE [LARGE SCALE GENOMIC DNA]</scope>
    <source>
        <strain evidence="1 2">Con a/3</strain>
    </source>
</reference>
<accession>A0A1V3GD79</accession>
<evidence type="ECO:0000313" key="2">
    <source>
        <dbReference type="Proteomes" id="UP000188597"/>
    </source>
</evidence>
<protein>
    <submittedName>
        <fullName evidence="1">DNA-binding protein</fullName>
    </submittedName>
</protein>
<dbReference type="AlphaFoldDB" id="A0A1V3GD79"/>
<keyword evidence="1" id="KW-0238">DNA-binding</keyword>
<evidence type="ECO:0000313" key="1">
    <source>
        <dbReference type="EMBL" id="OOE14805.1"/>
    </source>
</evidence>
<dbReference type="Proteomes" id="UP000188597">
    <property type="component" value="Unassembled WGS sequence"/>
</dbReference>
<dbReference type="RefSeq" id="WP_077360773.1">
    <property type="nucleotide sequence ID" value="NZ_MQMF01000001.1"/>
</dbReference>
<dbReference type="OrthoDB" id="2361226at2"/>
<dbReference type="EMBL" id="MQMF01000001">
    <property type="protein sequence ID" value="OOE14805.1"/>
    <property type="molecule type" value="Genomic_DNA"/>
</dbReference>
<sequence length="96" mass="11260">MEISLLWIGLGLAALGYFIGDGLKNFKNPGNSFSEYPVLIKEKDLHNYVGLTLDEVEELLQKYPDIPKIELKGTRYYQYHHFYEWLSTKENFKQKA</sequence>
<dbReference type="GO" id="GO:0003677">
    <property type="term" value="F:DNA binding"/>
    <property type="evidence" value="ECO:0007669"/>
    <property type="project" value="UniProtKB-KW"/>
</dbReference>
<comment type="caution">
    <text evidence="1">The sequence shown here is derived from an EMBL/GenBank/DDBJ whole genome shotgun (WGS) entry which is preliminary data.</text>
</comment>
<organism evidence="1 2">
    <name type="scientific">Fictibacillus arsenicus</name>
    <dbReference type="NCBI Taxonomy" id="255247"/>
    <lineage>
        <taxon>Bacteria</taxon>
        <taxon>Bacillati</taxon>
        <taxon>Bacillota</taxon>
        <taxon>Bacilli</taxon>
        <taxon>Bacillales</taxon>
        <taxon>Fictibacillaceae</taxon>
        <taxon>Fictibacillus</taxon>
    </lineage>
</organism>
<gene>
    <name evidence="1" type="ORF">UN64_06360</name>
</gene>
<name>A0A1V3GD79_9BACL</name>
<proteinExistence type="predicted"/>